<dbReference type="Proteomes" id="UP000397656">
    <property type="component" value="Plasmid pRK1-2"/>
</dbReference>
<dbReference type="GeneID" id="98406748"/>
<dbReference type="InterPro" id="IPR027444">
    <property type="entry name" value="H-NS_C_dom"/>
</dbReference>
<proteinExistence type="predicted"/>
<name>A0A643FM60_9BURK</name>
<evidence type="ECO:0000313" key="2">
    <source>
        <dbReference type="EMBL" id="QOT82063.1"/>
    </source>
</evidence>
<dbReference type="Gene3D" id="4.10.430.10">
    <property type="entry name" value="Histone-like protein H-NS, C-terminal domain"/>
    <property type="match status" value="1"/>
</dbReference>
<dbReference type="InterPro" id="IPR037150">
    <property type="entry name" value="H-NS_C_dom_sf"/>
</dbReference>
<accession>A0A643FM60</accession>
<evidence type="ECO:0000313" key="3">
    <source>
        <dbReference type="Proteomes" id="UP000397656"/>
    </source>
</evidence>
<organism evidence="2 3">
    <name type="scientific">Cupriavidus basilensis</name>
    <dbReference type="NCBI Taxonomy" id="68895"/>
    <lineage>
        <taxon>Bacteria</taxon>
        <taxon>Pseudomonadati</taxon>
        <taxon>Pseudomonadota</taxon>
        <taxon>Betaproteobacteria</taxon>
        <taxon>Burkholderiales</taxon>
        <taxon>Burkholderiaceae</taxon>
        <taxon>Cupriavidus</taxon>
    </lineage>
</organism>
<protein>
    <submittedName>
        <fullName evidence="2">H-NS histone family protein</fullName>
    </submittedName>
</protein>
<dbReference type="EMBL" id="CP062806">
    <property type="protein sequence ID" value="QOT82063.1"/>
    <property type="molecule type" value="Genomic_DNA"/>
</dbReference>
<feature type="domain" description="DNA-binding protein H-NS-like C-terminal" evidence="1">
    <location>
        <begin position="48"/>
        <end position="81"/>
    </location>
</feature>
<dbReference type="RefSeq" id="WP_150992833.1">
    <property type="nucleotide sequence ID" value="NZ_CP062806.1"/>
</dbReference>
<reference evidence="2 3" key="1">
    <citation type="submission" date="2020-10" db="EMBL/GenBank/DDBJ databases">
        <title>Complete genome sequence of Cupriavidus basilensis CCUG 49340T.</title>
        <authorList>
            <person name="Salva-Serra F."/>
            <person name="Donoso R.A."/>
            <person name="Cho K.H."/>
            <person name="Yoo J.A."/>
            <person name="Lee K."/>
            <person name="Yoon S.-H."/>
            <person name="Perez-Pantoja D."/>
            <person name="Moore E.R.B."/>
        </authorList>
    </citation>
    <scope>NUCLEOTIDE SEQUENCE [LARGE SCALE GENOMIC DNA]</scope>
    <source>
        <strain evidence="3">CCUG 49340</strain>
        <plasmid evidence="2 3">pRK1-2</plasmid>
    </source>
</reference>
<dbReference type="GO" id="GO:0003677">
    <property type="term" value="F:DNA binding"/>
    <property type="evidence" value="ECO:0007669"/>
    <property type="project" value="InterPro"/>
</dbReference>
<dbReference type="SUPFAM" id="SSF81273">
    <property type="entry name" value="H-NS histone-like proteins"/>
    <property type="match status" value="1"/>
</dbReference>
<dbReference type="AlphaFoldDB" id="A0A643FM60"/>
<sequence length="85" mass="9303">MSMEIERAQAITWIRIQMAQQGLTLADLQAAGCFAEPAPSPSPGPACYRNAQGQGWDGHGVMPDWLQRAVHAGQTVEHFRIGRTE</sequence>
<keyword evidence="2" id="KW-0614">Plasmid</keyword>
<geneLocation type="plasmid" evidence="2 3">
    <name>pRK1-2</name>
</geneLocation>
<gene>
    <name evidence="2" type="ORF">F7R26_037900</name>
</gene>
<evidence type="ECO:0000259" key="1">
    <source>
        <dbReference type="Pfam" id="PF00816"/>
    </source>
</evidence>
<dbReference type="Pfam" id="PF00816">
    <property type="entry name" value="Histone_HNS"/>
    <property type="match status" value="1"/>
</dbReference>